<comment type="similarity">
    <text evidence="1">Belongs to the PPR family. P subfamily.</text>
</comment>
<feature type="repeat" description="PPR" evidence="3">
    <location>
        <begin position="9"/>
        <end position="43"/>
    </location>
</feature>
<feature type="repeat" description="PPR" evidence="3">
    <location>
        <begin position="66"/>
        <end position="100"/>
    </location>
</feature>
<proteinExistence type="inferred from homology"/>
<dbReference type="PROSITE" id="PS51375">
    <property type="entry name" value="PPR"/>
    <property type="match status" value="3"/>
</dbReference>
<comment type="caution">
    <text evidence="4">The sequence shown here is derived from an EMBL/GenBank/DDBJ whole genome shotgun (WGS) entry which is preliminary data.</text>
</comment>
<evidence type="ECO:0000256" key="2">
    <source>
        <dbReference type="ARBA" id="ARBA00022737"/>
    </source>
</evidence>
<evidence type="ECO:0000313" key="5">
    <source>
        <dbReference type="Proteomes" id="UP001604277"/>
    </source>
</evidence>
<gene>
    <name evidence="4" type="ORF">Fot_35598</name>
</gene>
<dbReference type="EMBL" id="JBFOLJ010000010">
    <property type="protein sequence ID" value="KAL2501750.1"/>
    <property type="molecule type" value="Genomic_DNA"/>
</dbReference>
<reference evidence="5" key="1">
    <citation type="submission" date="2024-07" db="EMBL/GenBank/DDBJ databases">
        <title>Two chromosome-level genome assemblies of Korean endemic species Abeliophyllum distichum and Forsythia ovata (Oleaceae).</title>
        <authorList>
            <person name="Jang H."/>
        </authorList>
    </citation>
    <scope>NUCLEOTIDE SEQUENCE [LARGE SCALE GENOMIC DNA]</scope>
</reference>
<accession>A0ABD1SM99</accession>
<dbReference type="PANTHER" id="PTHR47941">
    <property type="entry name" value="PENTATRICOPEPTIDE REPEAT-CONTAINING PROTEIN 3, MITOCHONDRIAL"/>
    <property type="match status" value="1"/>
</dbReference>
<keyword evidence="2" id="KW-0677">Repeat</keyword>
<keyword evidence="5" id="KW-1185">Reference proteome</keyword>
<protein>
    <submittedName>
        <fullName evidence="4">Pentatricopeptide repeat-containing protein</fullName>
    </submittedName>
</protein>
<dbReference type="Gene3D" id="1.25.40.10">
    <property type="entry name" value="Tetratricopeptide repeat domain"/>
    <property type="match status" value="1"/>
</dbReference>
<dbReference type="AlphaFoldDB" id="A0ABD1SM99"/>
<name>A0ABD1SM99_9LAMI</name>
<feature type="repeat" description="PPR" evidence="3">
    <location>
        <begin position="101"/>
        <end position="125"/>
    </location>
</feature>
<dbReference type="Pfam" id="PF01535">
    <property type="entry name" value="PPR"/>
    <property type="match status" value="1"/>
</dbReference>
<dbReference type="InterPro" id="IPR011990">
    <property type="entry name" value="TPR-like_helical_dom_sf"/>
</dbReference>
<evidence type="ECO:0000313" key="4">
    <source>
        <dbReference type="EMBL" id="KAL2501750.1"/>
    </source>
</evidence>
<organism evidence="4 5">
    <name type="scientific">Forsythia ovata</name>
    <dbReference type="NCBI Taxonomy" id="205694"/>
    <lineage>
        <taxon>Eukaryota</taxon>
        <taxon>Viridiplantae</taxon>
        <taxon>Streptophyta</taxon>
        <taxon>Embryophyta</taxon>
        <taxon>Tracheophyta</taxon>
        <taxon>Spermatophyta</taxon>
        <taxon>Magnoliopsida</taxon>
        <taxon>eudicotyledons</taxon>
        <taxon>Gunneridae</taxon>
        <taxon>Pentapetalae</taxon>
        <taxon>asterids</taxon>
        <taxon>lamiids</taxon>
        <taxon>Lamiales</taxon>
        <taxon>Oleaceae</taxon>
        <taxon>Forsythieae</taxon>
        <taxon>Forsythia</taxon>
    </lineage>
</organism>
<dbReference type="Pfam" id="PF13041">
    <property type="entry name" value="PPR_2"/>
    <property type="match status" value="1"/>
</dbReference>
<dbReference type="InterPro" id="IPR002885">
    <property type="entry name" value="PPR_rpt"/>
</dbReference>
<evidence type="ECO:0000256" key="1">
    <source>
        <dbReference type="ARBA" id="ARBA00007626"/>
    </source>
</evidence>
<dbReference type="NCBIfam" id="TIGR00756">
    <property type="entry name" value="PPR"/>
    <property type="match status" value="3"/>
</dbReference>
<sequence length="125" mass="14202">MRYEKVPILADAFVVLISGYWRLQRAEKAVETFGRMKDYECTPNLDVILLALAVYNMMLKSNCRLSCFTITILIDGLCKSGNAQDALNLFDEMSERGILPSKVTFTVIMSGLCQARRTDDAYRLF</sequence>
<dbReference type="Proteomes" id="UP001604277">
    <property type="component" value="Unassembled WGS sequence"/>
</dbReference>
<evidence type="ECO:0000256" key="3">
    <source>
        <dbReference type="PROSITE-ProRule" id="PRU00708"/>
    </source>
</evidence>